<comment type="caution">
    <text evidence="5">The sequence shown here is derived from an EMBL/GenBank/DDBJ whole genome shotgun (WGS) entry which is preliminary data.</text>
</comment>
<reference evidence="5" key="1">
    <citation type="submission" date="2020-12" db="EMBL/GenBank/DDBJ databases">
        <title>Metabolic potential, ecology and presence of endohyphal bacteria is reflected in genomic diversity of Mucoromycotina.</title>
        <authorList>
            <person name="Muszewska A."/>
            <person name="Okrasinska A."/>
            <person name="Steczkiewicz K."/>
            <person name="Drgas O."/>
            <person name="Orlowska M."/>
            <person name="Perlinska-Lenart U."/>
            <person name="Aleksandrzak-Piekarczyk T."/>
            <person name="Szatraj K."/>
            <person name="Zielenkiewicz U."/>
            <person name="Pilsyk S."/>
            <person name="Malc E."/>
            <person name="Mieczkowski P."/>
            <person name="Kruszewska J.S."/>
            <person name="Biernat P."/>
            <person name="Pawlowska J."/>
        </authorList>
    </citation>
    <scope>NUCLEOTIDE SEQUENCE</scope>
    <source>
        <strain evidence="5">WA0000051536</strain>
    </source>
</reference>
<feature type="domain" description="NTF2" evidence="3">
    <location>
        <begin position="320"/>
        <end position="346"/>
    </location>
</feature>
<dbReference type="Proteomes" id="UP000612746">
    <property type="component" value="Unassembled WGS sequence"/>
</dbReference>
<evidence type="ECO:0008006" key="7">
    <source>
        <dbReference type="Google" id="ProtNLM"/>
    </source>
</evidence>
<dbReference type="OrthoDB" id="660550at2759"/>
<evidence type="ECO:0000313" key="6">
    <source>
        <dbReference type="Proteomes" id="UP000612746"/>
    </source>
</evidence>
<name>A0A8H7PES4_9FUNG</name>
<dbReference type="GO" id="GO:0004190">
    <property type="term" value="F:aspartic-type endopeptidase activity"/>
    <property type="evidence" value="ECO:0007669"/>
    <property type="project" value="InterPro"/>
</dbReference>
<dbReference type="PANTHER" id="PTHR47966:SF51">
    <property type="entry name" value="BETA-SITE APP-CLEAVING ENZYME, ISOFORM A-RELATED"/>
    <property type="match status" value="1"/>
</dbReference>
<dbReference type="GO" id="GO:0006508">
    <property type="term" value="P:proteolysis"/>
    <property type="evidence" value="ECO:0007669"/>
    <property type="project" value="InterPro"/>
</dbReference>
<dbReference type="PRINTS" id="PR00792">
    <property type="entry name" value="PEPSIN"/>
</dbReference>
<evidence type="ECO:0000259" key="3">
    <source>
        <dbReference type="PROSITE" id="PS50177"/>
    </source>
</evidence>
<dbReference type="PANTHER" id="PTHR47966">
    <property type="entry name" value="BETA-SITE APP-CLEAVING ENZYME, ISOFORM A-RELATED"/>
    <property type="match status" value="1"/>
</dbReference>
<dbReference type="SUPFAM" id="SSF50630">
    <property type="entry name" value="Acid proteases"/>
    <property type="match status" value="1"/>
</dbReference>
<gene>
    <name evidence="5" type="ORF">INT44_002601</name>
</gene>
<proteinExistence type="inferred from homology"/>
<dbReference type="InterPro" id="IPR033121">
    <property type="entry name" value="PEPTIDASE_A1"/>
</dbReference>
<sequence>MSDHRSKRVQERSTESEPLLNKITQYVAVIGVGSPPTNYSLLVDTGSANAFIGSSKPYVKTSTSLDLNSTFSIKYSVSNATGKIYKDSVTIASLVIPDQIFGVANATIDELSGLDGILGVGPSDLTYGTSPYAKTIPSVMENLFTQMLIPSNVFALSFHPSTAEEELNGEITLGGYDSSKFTGDISYVPLSKTSPSSLYWGIDASSDYGAGKTSIFTTTAGIVDSGTTLIELGTNAYNAYQLATGAVRDNTTGLLAITTTQFASLQSLYFNIGGKTYEVTANAQIFPRQFIPLIGGNVNTIYLIVGDLKSPPSSGLDFILGQTFLERYYSVYDASNGRIGKIVLEY</sequence>
<evidence type="ECO:0000256" key="1">
    <source>
        <dbReference type="ARBA" id="ARBA00007447"/>
    </source>
</evidence>
<dbReference type="InterPro" id="IPR034164">
    <property type="entry name" value="Pepsin-like_dom"/>
</dbReference>
<dbReference type="CDD" id="cd05471">
    <property type="entry name" value="pepsin_like"/>
    <property type="match status" value="1"/>
</dbReference>
<evidence type="ECO:0000313" key="5">
    <source>
        <dbReference type="EMBL" id="KAG2172586.1"/>
    </source>
</evidence>
<comment type="similarity">
    <text evidence="1">Belongs to the peptidase A1 family.</text>
</comment>
<dbReference type="InterPro" id="IPR018222">
    <property type="entry name" value="Nuclear_transport_factor_2_euk"/>
</dbReference>
<feature type="domain" description="Peptidase A1" evidence="4">
    <location>
        <begin position="26"/>
        <end position="342"/>
    </location>
</feature>
<keyword evidence="6" id="KW-1185">Reference proteome</keyword>
<dbReference type="InterPro" id="IPR001461">
    <property type="entry name" value="Aspartic_peptidase_A1"/>
</dbReference>
<feature type="active site" evidence="2">
    <location>
        <position position="44"/>
    </location>
</feature>
<evidence type="ECO:0000259" key="4">
    <source>
        <dbReference type="PROSITE" id="PS51767"/>
    </source>
</evidence>
<organism evidence="5 6">
    <name type="scientific">Umbelopsis vinacea</name>
    <dbReference type="NCBI Taxonomy" id="44442"/>
    <lineage>
        <taxon>Eukaryota</taxon>
        <taxon>Fungi</taxon>
        <taxon>Fungi incertae sedis</taxon>
        <taxon>Mucoromycota</taxon>
        <taxon>Mucoromycotina</taxon>
        <taxon>Umbelopsidomycetes</taxon>
        <taxon>Umbelopsidales</taxon>
        <taxon>Umbelopsidaceae</taxon>
        <taxon>Umbelopsis</taxon>
    </lineage>
</organism>
<protein>
    <recommendedName>
        <fullName evidence="7">Peptidase A1 domain-containing protein</fullName>
    </recommendedName>
</protein>
<dbReference type="EMBL" id="JAEPRA010000022">
    <property type="protein sequence ID" value="KAG2172586.1"/>
    <property type="molecule type" value="Genomic_DNA"/>
</dbReference>
<accession>A0A8H7PES4</accession>
<dbReference type="Pfam" id="PF00026">
    <property type="entry name" value="Asp"/>
    <property type="match status" value="1"/>
</dbReference>
<evidence type="ECO:0000256" key="2">
    <source>
        <dbReference type="PIRSR" id="PIRSR601461-1"/>
    </source>
</evidence>
<dbReference type="Gene3D" id="2.40.70.10">
    <property type="entry name" value="Acid Proteases"/>
    <property type="match status" value="2"/>
</dbReference>
<dbReference type="AlphaFoldDB" id="A0A8H7PES4"/>
<dbReference type="PROSITE" id="PS51767">
    <property type="entry name" value="PEPTIDASE_A1"/>
    <property type="match status" value="1"/>
</dbReference>
<dbReference type="PROSITE" id="PS50177">
    <property type="entry name" value="NTF2_DOMAIN"/>
    <property type="match status" value="1"/>
</dbReference>
<feature type="active site" evidence="2">
    <location>
        <position position="224"/>
    </location>
</feature>
<dbReference type="InterPro" id="IPR021109">
    <property type="entry name" value="Peptidase_aspartic_dom_sf"/>
</dbReference>